<evidence type="ECO:0000256" key="3">
    <source>
        <dbReference type="ARBA" id="ARBA00022723"/>
    </source>
</evidence>
<evidence type="ECO:0000256" key="1">
    <source>
        <dbReference type="ARBA" id="ARBA00004123"/>
    </source>
</evidence>
<name>A0AA97NR03_PYRO3</name>
<evidence type="ECO:0000256" key="8">
    <source>
        <dbReference type="SAM" id="Coils"/>
    </source>
</evidence>
<dbReference type="PANTHER" id="PTHR13063">
    <property type="entry name" value="ENOS INTERACTING PROTEIN"/>
    <property type="match status" value="1"/>
</dbReference>
<dbReference type="GO" id="GO:0061630">
    <property type="term" value="F:ubiquitin protein ligase activity"/>
    <property type="evidence" value="ECO:0007669"/>
    <property type="project" value="InterPro"/>
</dbReference>
<dbReference type="GO" id="GO:0008270">
    <property type="term" value="F:zinc ion binding"/>
    <property type="evidence" value="ECO:0007669"/>
    <property type="project" value="UniProtKB-KW"/>
</dbReference>
<keyword evidence="3" id="KW-0479">Metal-binding</keyword>
<dbReference type="PANTHER" id="PTHR13063:SF10">
    <property type="entry name" value="NITRIC OXIDE SYNTHASE-INTERACTING PROTEIN"/>
    <property type="match status" value="1"/>
</dbReference>
<dbReference type="InterPro" id="IPR031790">
    <property type="entry name" value="Znf-NOSIP"/>
</dbReference>
<dbReference type="Proteomes" id="UP000011086">
    <property type="component" value="Unassembled WGS sequence"/>
</dbReference>
<evidence type="ECO:0000256" key="9">
    <source>
        <dbReference type="SAM" id="MobiDB-lite"/>
    </source>
</evidence>
<sequence>MAHRDDRPNLAGKRNTSRAVFTSYERELAKAAWGSNSARLSRESFLPFASCSLCLDAAVDPVACSAGDVFCRECALSNILAQKKEIKRAEKALLSGEKEARDAKAIEELEAHERAVKEFELTQAGFDVQRKSSTAPAGGGADGGGGGGGGSEAPPSKAVALLEDGSASTQDRKRRFELDEDEVARIAAEDRAKARKTIDSEKAAKPKLPSFWVPTVTPTSNEKNVLHEIKKAVKTQPVCPSSTEDNPHFYSLHSLIKVNFTDEGEAEEEQSSSAPKSKKQVRICPSCRKGLTNSSKAVLAKPCGHVLCGPCVKQFMTPSGKFDPHAPDSDPNAVRCFVCEEDVTERKEAPQSSSSGDKKKKKDKILPGLVELRSEGTGFSAGGKNEVKKVGVAFQC</sequence>
<organism evidence="11">
    <name type="scientific">Pyricularia oryzae (strain Y34)</name>
    <name type="common">Rice blast fungus</name>
    <name type="synonym">Magnaporthe oryzae</name>
    <dbReference type="NCBI Taxonomy" id="1143189"/>
    <lineage>
        <taxon>Eukaryota</taxon>
        <taxon>Fungi</taxon>
        <taxon>Dikarya</taxon>
        <taxon>Ascomycota</taxon>
        <taxon>Pezizomycotina</taxon>
        <taxon>Sordariomycetes</taxon>
        <taxon>Sordariomycetidae</taxon>
        <taxon>Magnaporthales</taxon>
        <taxon>Pyriculariaceae</taxon>
        <taxon>Pyricularia</taxon>
    </lineage>
</organism>
<feature type="coiled-coil region" evidence="8">
    <location>
        <begin position="72"/>
        <end position="99"/>
    </location>
</feature>
<evidence type="ECO:0000256" key="5">
    <source>
        <dbReference type="ARBA" id="ARBA00022833"/>
    </source>
</evidence>
<feature type="region of interest" description="Disordered" evidence="9">
    <location>
        <begin position="343"/>
        <end position="366"/>
    </location>
</feature>
<dbReference type="GO" id="GO:0005634">
    <property type="term" value="C:nucleus"/>
    <property type="evidence" value="ECO:0007669"/>
    <property type="project" value="UniProtKB-SubCell"/>
</dbReference>
<feature type="region of interest" description="Disordered" evidence="9">
    <location>
        <begin position="127"/>
        <end position="156"/>
    </location>
</feature>
<dbReference type="Gene3D" id="3.30.40.10">
    <property type="entry name" value="Zinc/RING finger domain, C3HC4 (zinc finger)"/>
    <property type="match status" value="2"/>
</dbReference>
<feature type="domain" description="RING-type" evidence="10">
    <location>
        <begin position="284"/>
        <end position="340"/>
    </location>
</feature>
<dbReference type="Pfam" id="PF15906">
    <property type="entry name" value="zf-NOSIP"/>
    <property type="match status" value="1"/>
</dbReference>
<feature type="compositionally biased region" description="Gly residues" evidence="9">
    <location>
        <begin position="137"/>
        <end position="151"/>
    </location>
</feature>
<keyword evidence="8" id="KW-0175">Coiled coil</keyword>
<comment type="subcellular location">
    <subcellularLocation>
        <location evidence="1">Nucleus</location>
    </subcellularLocation>
</comment>
<evidence type="ECO:0000313" key="11">
    <source>
        <dbReference type="EMBL" id="ELQ34679.1"/>
    </source>
</evidence>
<keyword evidence="5" id="KW-0862">Zinc</keyword>
<comment type="similarity">
    <text evidence="2">Belongs to the NOSIP family.</text>
</comment>
<evidence type="ECO:0000256" key="2">
    <source>
        <dbReference type="ARBA" id="ARBA00008126"/>
    </source>
</evidence>
<proteinExistence type="inferred from homology"/>
<dbReference type="FunFam" id="3.30.40.10:FF:000673">
    <property type="entry name" value="RING finger domain protein, putative"/>
    <property type="match status" value="1"/>
</dbReference>
<evidence type="ECO:0000256" key="6">
    <source>
        <dbReference type="ARBA" id="ARBA00023242"/>
    </source>
</evidence>
<evidence type="ECO:0000256" key="4">
    <source>
        <dbReference type="ARBA" id="ARBA00022771"/>
    </source>
</evidence>
<keyword evidence="4 7" id="KW-0863">Zinc-finger</keyword>
<dbReference type="Pfam" id="PF04641">
    <property type="entry name" value="Rtf2"/>
    <property type="match status" value="1"/>
</dbReference>
<evidence type="ECO:0000259" key="10">
    <source>
        <dbReference type="PROSITE" id="PS50089"/>
    </source>
</evidence>
<reference evidence="11" key="1">
    <citation type="journal article" date="2012" name="PLoS Genet.">
        <title>Comparative analysis of the genomes of two field isolates of the rice blast fungus Magnaporthe oryzae.</title>
        <authorList>
            <person name="Xue M."/>
            <person name="Yang J."/>
            <person name="Li Z."/>
            <person name="Hu S."/>
            <person name="Yao N."/>
            <person name="Dean R.A."/>
            <person name="Zhao W."/>
            <person name="Shen M."/>
            <person name="Zhang H."/>
            <person name="Li C."/>
            <person name="Liu L."/>
            <person name="Cao L."/>
            <person name="Xu X."/>
            <person name="Xing Y."/>
            <person name="Hsiang T."/>
            <person name="Zhang Z."/>
            <person name="Xu J.R."/>
            <person name="Peng Y.L."/>
        </authorList>
    </citation>
    <scope>NUCLEOTIDE SEQUENCE</scope>
    <source>
        <strain evidence="11">Y34</strain>
    </source>
</reference>
<evidence type="ECO:0000256" key="7">
    <source>
        <dbReference type="PROSITE-ProRule" id="PRU00175"/>
    </source>
</evidence>
<protein>
    <submittedName>
        <fullName evidence="11">Binding / zinc ion binding protein</fullName>
    </submittedName>
</protein>
<dbReference type="PROSITE" id="PS00518">
    <property type="entry name" value="ZF_RING_1"/>
    <property type="match status" value="1"/>
</dbReference>
<dbReference type="InterPro" id="IPR017907">
    <property type="entry name" value="Znf_RING_CS"/>
</dbReference>
<dbReference type="PROSITE" id="PS50089">
    <property type="entry name" value="ZF_RING_2"/>
    <property type="match status" value="1"/>
</dbReference>
<gene>
    <name evidence="11" type="ORF">OOU_Y34scaffold00749g14</name>
</gene>
<dbReference type="AlphaFoldDB" id="A0AA97NR03"/>
<dbReference type="InterPro" id="IPR013083">
    <property type="entry name" value="Znf_RING/FYVE/PHD"/>
</dbReference>
<dbReference type="EMBL" id="JH793297">
    <property type="protein sequence ID" value="ELQ34679.1"/>
    <property type="molecule type" value="Genomic_DNA"/>
</dbReference>
<dbReference type="SUPFAM" id="SSF57850">
    <property type="entry name" value="RING/U-box"/>
    <property type="match status" value="2"/>
</dbReference>
<accession>A0AA97NR03</accession>
<dbReference type="InterPro" id="IPR001841">
    <property type="entry name" value="Znf_RING"/>
</dbReference>
<dbReference type="InterPro" id="IPR016818">
    <property type="entry name" value="NOSIP"/>
</dbReference>
<keyword evidence="6" id="KW-0539">Nucleus</keyword>